<dbReference type="PANTHER" id="PTHR37984:SF5">
    <property type="entry name" value="PROTEIN NYNRIN-LIKE"/>
    <property type="match status" value="1"/>
</dbReference>
<evidence type="ECO:0000256" key="1">
    <source>
        <dbReference type="ARBA" id="ARBA00022679"/>
    </source>
</evidence>
<dbReference type="InterPro" id="IPR000477">
    <property type="entry name" value="RT_dom"/>
</dbReference>
<evidence type="ECO:0000313" key="8">
    <source>
        <dbReference type="EMBL" id="ADN33669.1"/>
    </source>
</evidence>
<reference evidence="8" key="2">
    <citation type="journal article" date="2007" name="Mol. Genet. Genomics">
        <title>Structure of two melon regions reveals high microsynteny with sequenced plant species.</title>
        <authorList>
            <person name="Deleu W."/>
            <person name="Gonzalez V."/>
            <person name="Monfort A."/>
            <person name="Bendahmane A."/>
            <person name="Puigdomenech P."/>
            <person name="Arus P."/>
            <person name="Garcia-Mas J."/>
        </authorList>
    </citation>
    <scope>NUCLEOTIDE SEQUENCE</scope>
    <source>
        <tissue evidence="8">Young leaves</tissue>
    </source>
</reference>
<dbReference type="SUPFAM" id="SSF56672">
    <property type="entry name" value="DNA/RNA polymerases"/>
    <property type="match status" value="1"/>
</dbReference>
<evidence type="ECO:0000259" key="7">
    <source>
        <dbReference type="Pfam" id="PF17919"/>
    </source>
</evidence>
<evidence type="ECO:0000256" key="4">
    <source>
        <dbReference type="ARBA" id="ARBA00022759"/>
    </source>
</evidence>
<dbReference type="Gene3D" id="3.30.70.270">
    <property type="match status" value="2"/>
</dbReference>
<keyword evidence="5" id="KW-0511">Multifunctional enzyme</keyword>
<dbReference type="Gene3D" id="3.10.10.10">
    <property type="entry name" value="HIV Type 1 Reverse Transcriptase, subunit A, domain 1"/>
    <property type="match status" value="1"/>
</dbReference>
<sequence length="710" mass="81214">MKVKGKVKNEDVVVLIDCWATHNFISEKLVSDLNLPLKSTSSYKVILGLGVAIKGKGICGKVEVLLGDWKVVDSLLPLELGGVDCEGRNVIIRGDPSLTKKGVSLKSIVKSWVGEDQGFLVECQAIKGNVAMEELYKEESELTVDNAISPLLRKFEDVFEWLETLPPKRGIEHHIHLKQGTNPVDVRPYHYAYQQKEEMERVFDEWNGANVFSKINLKAGYHQIRMNQEDVEKMVFRTHEGHYEFLVMPFGLTNAPSTFRALMNAVFRPYMRSHSKELEEHMQHLELVLEILRANGLYANLAKCSFAKERVGYLGHIISEKGVEVDPEKIRAIKEWPTPTTCESTAGPLTQLLKNGAFKWNEEANESFEKLKTAMMTLPVLAMPDFNLPFEIETDASGYGIGAVLTQAKSLKFSLEQRVIQPQYQKWIVKLLGYSFEEITGPALIDLAIIQEVENDPRLKEIKSIVEQHPDDIPNFTIHKGVLQFKGSKIAHPLEIPDTIWTDISMDFIDGLPKLARYEVIFVVVDRMNLLASPFPSGIWKVTTPLFYYWGHENTQFGIRPAAERQRHSFEKMKKNANLKRRANDFQVGDMVFLKLRPYRQALGDHTQVQPIEPYLTETHEWMTQPEEVYGYRKNPSTLDWEVLISWKGLPHTKPLGKFVMTSSNSSLTNLEDKVDLVEESSVKPPVLFTYDINIEIRGSWPVRWREMRD</sequence>
<reference evidence="8" key="1">
    <citation type="journal article" date="2003" name="Plant Mol. Biol.">
        <title>Identification and characterisation of a melon genomic region containing a resistance gene cluster from a constructed BAC library. Microcolinearity between Cucumis melo and Arabidopsis thaliana.</title>
        <authorList>
            <person name="van Leeuwen H."/>
            <person name="Monfort A."/>
            <person name="Zhang H.B."/>
            <person name="Puigdomenech P."/>
        </authorList>
    </citation>
    <scope>NUCLEOTIDE SEQUENCE</scope>
    <source>
        <tissue evidence="8">Young leaves</tissue>
    </source>
</reference>
<dbReference type="GO" id="GO:0016779">
    <property type="term" value="F:nucleotidyltransferase activity"/>
    <property type="evidence" value="ECO:0007669"/>
    <property type="project" value="UniProtKB-KW"/>
</dbReference>
<dbReference type="Pfam" id="PF17919">
    <property type="entry name" value="RT_RNaseH_2"/>
    <property type="match status" value="1"/>
</dbReference>
<keyword evidence="1" id="KW-0808">Transferase</keyword>
<dbReference type="CDD" id="cd00303">
    <property type="entry name" value="retropepsin_like"/>
    <property type="match status" value="1"/>
</dbReference>
<dbReference type="Pfam" id="PF08284">
    <property type="entry name" value="RVP_2"/>
    <property type="match status" value="1"/>
</dbReference>
<keyword evidence="2" id="KW-0548">Nucleotidyltransferase</keyword>
<dbReference type="PANTHER" id="PTHR37984">
    <property type="entry name" value="PROTEIN CBG26694"/>
    <property type="match status" value="1"/>
</dbReference>
<reference evidence="8" key="3">
    <citation type="journal article" date="2010" name="BMC Genomics">
        <title>Generation of a BAC-based physical map of the melon genome.</title>
        <authorList>
            <person name="Gonzalez V.M."/>
            <person name="Garcia-Mas J."/>
            <person name="Arus P."/>
            <person name="Puigdomenech P."/>
        </authorList>
    </citation>
    <scope>NUCLEOTIDE SEQUENCE</scope>
    <source>
        <tissue evidence="8">Young leaves</tissue>
    </source>
</reference>
<dbReference type="InterPro" id="IPR043128">
    <property type="entry name" value="Rev_trsase/Diguanyl_cyclase"/>
</dbReference>
<protein>
    <submittedName>
        <fullName evidence="8">Ty3-gypsy retroelement transposase</fullName>
    </submittedName>
</protein>
<keyword evidence="3" id="KW-0540">Nuclease</keyword>
<evidence type="ECO:0000256" key="3">
    <source>
        <dbReference type="ARBA" id="ARBA00022722"/>
    </source>
</evidence>
<dbReference type="InterPro" id="IPR021109">
    <property type="entry name" value="Peptidase_aspartic_dom_sf"/>
</dbReference>
<organism evidence="8">
    <name type="scientific">Cucumis melo subsp. melo</name>
    <dbReference type="NCBI Taxonomy" id="412675"/>
    <lineage>
        <taxon>Eukaryota</taxon>
        <taxon>Viridiplantae</taxon>
        <taxon>Streptophyta</taxon>
        <taxon>Embryophyta</taxon>
        <taxon>Tracheophyta</taxon>
        <taxon>Spermatophyta</taxon>
        <taxon>Magnoliopsida</taxon>
        <taxon>eudicotyledons</taxon>
        <taxon>Gunneridae</taxon>
        <taxon>Pentapetalae</taxon>
        <taxon>rosids</taxon>
        <taxon>fabids</taxon>
        <taxon>Cucurbitales</taxon>
        <taxon>Cucurbitaceae</taxon>
        <taxon>Benincaseae</taxon>
        <taxon>Cucumis</taxon>
    </lineage>
</organism>
<dbReference type="InterPro" id="IPR050951">
    <property type="entry name" value="Retrovirus_Pol_polyprotein"/>
</dbReference>
<dbReference type="CDD" id="cd01647">
    <property type="entry name" value="RT_LTR"/>
    <property type="match status" value="1"/>
</dbReference>
<evidence type="ECO:0000259" key="6">
    <source>
        <dbReference type="Pfam" id="PF00078"/>
    </source>
</evidence>
<dbReference type="AlphaFoldDB" id="E5GB27"/>
<evidence type="ECO:0000256" key="5">
    <source>
        <dbReference type="ARBA" id="ARBA00023268"/>
    </source>
</evidence>
<dbReference type="InterPro" id="IPR041577">
    <property type="entry name" value="RT_RNaseH_2"/>
</dbReference>
<dbReference type="GO" id="GO:0004519">
    <property type="term" value="F:endonuclease activity"/>
    <property type="evidence" value="ECO:0007669"/>
    <property type="project" value="UniProtKB-KW"/>
</dbReference>
<feature type="domain" description="Reverse transcriptase/retrotransposon-derived protein RNase H-like" evidence="7">
    <location>
        <begin position="360"/>
        <end position="410"/>
    </location>
</feature>
<evidence type="ECO:0000256" key="2">
    <source>
        <dbReference type="ARBA" id="ARBA00022695"/>
    </source>
</evidence>
<dbReference type="Pfam" id="PF00078">
    <property type="entry name" value="RVT_1"/>
    <property type="match status" value="1"/>
</dbReference>
<proteinExistence type="predicted"/>
<keyword evidence="4" id="KW-0378">Hydrolase</keyword>
<name>E5GB27_CUCME</name>
<reference evidence="8" key="4">
    <citation type="journal article" date="2010" name="BMC Plant Biol.">
        <title>Sequencing of 6.7 Mb of the melon genome using a BAC pooling strategy.</title>
        <authorList>
            <person name="Gonzalez V.M."/>
            <person name="Benjak A."/>
            <person name="Henaff E.M."/>
            <person name="Mir G."/>
            <person name="Casacuberta J.M."/>
            <person name="Garcia-Mas J."/>
            <person name="Puigdomenech P."/>
        </authorList>
    </citation>
    <scope>NUCLEOTIDE SEQUENCE</scope>
    <source>
        <tissue evidence="8">Young leaves</tissue>
    </source>
</reference>
<keyword evidence="4" id="KW-0255">Endonuclease</keyword>
<accession>E5GB27</accession>
<dbReference type="InterPro" id="IPR043502">
    <property type="entry name" value="DNA/RNA_pol_sf"/>
</dbReference>
<dbReference type="Gene3D" id="2.40.70.10">
    <property type="entry name" value="Acid Proteases"/>
    <property type="match status" value="1"/>
</dbReference>
<feature type="domain" description="Reverse transcriptase" evidence="6">
    <location>
        <begin position="191"/>
        <end position="318"/>
    </location>
</feature>
<dbReference type="EMBL" id="HM854749">
    <property type="protein sequence ID" value="ADN33669.1"/>
    <property type="molecule type" value="Genomic_DNA"/>
</dbReference>